<dbReference type="FunFam" id="3.30.540.10:FF:000003">
    <property type="entry name" value="Inositol-1-monophosphatase"/>
    <property type="match status" value="1"/>
</dbReference>
<dbReference type="InterPro" id="IPR033942">
    <property type="entry name" value="IMPase"/>
</dbReference>
<accession>A0A931F798</accession>
<dbReference type="RefSeq" id="WP_270453297.1">
    <property type="nucleotide sequence ID" value="NZ_JADPIE010000002.1"/>
</dbReference>
<organism evidence="9 10">
    <name type="scientific">Halonatronomonas betaini</name>
    <dbReference type="NCBI Taxonomy" id="2778430"/>
    <lineage>
        <taxon>Bacteria</taxon>
        <taxon>Bacillati</taxon>
        <taxon>Bacillota</taxon>
        <taxon>Clostridia</taxon>
        <taxon>Halanaerobiales</taxon>
        <taxon>Halarsenatibacteraceae</taxon>
        <taxon>Halonatronomonas</taxon>
    </lineage>
</organism>
<dbReference type="GO" id="GO:0046854">
    <property type="term" value="P:phosphatidylinositol phosphate biosynthetic process"/>
    <property type="evidence" value="ECO:0007669"/>
    <property type="project" value="InterPro"/>
</dbReference>
<keyword evidence="6 7" id="KW-0460">Magnesium</keyword>
<keyword evidence="4 7" id="KW-0479">Metal-binding</keyword>
<dbReference type="PANTHER" id="PTHR20854">
    <property type="entry name" value="INOSITOL MONOPHOSPHATASE"/>
    <property type="match status" value="1"/>
</dbReference>
<evidence type="ECO:0000256" key="1">
    <source>
        <dbReference type="ARBA" id="ARBA00001033"/>
    </source>
</evidence>
<comment type="similarity">
    <text evidence="3 8">Belongs to the inositol monophosphatase superfamily.</text>
</comment>
<dbReference type="PANTHER" id="PTHR20854:SF4">
    <property type="entry name" value="INOSITOL-1-MONOPHOSPHATASE-RELATED"/>
    <property type="match status" value="1"/>
</dbReference>
<gene>
    <name evidence="9" type="ORF">I0Q91_04950</name>
</gene>
<comment type="caution">
    <text evidence="9">The sequence shown here is derived from an EMBL/GenBank/DDBJ whole genome shotgun (WGS) entry which is preliminary data.</text>
</comment>
<dbReference type="GO" id="GO:0046872">
    <property type="term" value="F:metal ion binding"/>
    <property type="evidence" value="ECO:0007669"/>
    <property type="project" value="UniProtKB-KW"/>
</dbReference>
<proteinExistence type="inferred from homology"/>
<dbReference type="GO" id="GO:0007165">
    <property type="term" value="P:signal transduction"/>
    <property type="evidence" value="ECO:0007669"/>
    <property type="project" value="TreeGrafter"/>
</dbReference>
<feature type="binding site" evidence="7">
    <location>
        <position position="87"/>
    </location>
    <ligand>
        <name>Mg(2+)</name>
        <dbReference type="ChEBI" id="CHEBI:18420"/>
        <label>1</label>
        <note>catalytic</note>
    </ligand>
</feature>
<evidence type="ECO:0000256" key="5">
    <source>
        <dbReference type="ARBA" id="ARBA00022801"/>
    </source>
</evidence>
<keyword evidence="5 8" id="KW-0378">Hydrolase</keyword>
<feature type="binding site" evidence="7">
    <location>
        <position position="84"/>
    </location>
    <ligand>
        <name>Mg(2+)</name>
        <dbReference type="ChEBI" id="CHEBI:18420"/>
        <label>1</label>
        <note>catalytic</note>
    </ligand>
</feature>
<dbReference type="InterPro" id="IPR020583">
    <property type="entry name" value="Inositol_monoP_metal-BS"/>
</dbReference>
<feature type="binding site" evidence="7">
    <location>
        <position position="68"/>
    </location>
    <ligand>
        <name>Mg(2+)</name>
        <dbReference type="ChEBI" id="CHEBI:18420"/>
        <label>1</label>
        <note>catalytic</note>
    </ligand>
</feature>
<dbReference type="PROSITE" id="PS00629">
    <property type="entry name" value="IMP_1"/>
    <property type="match status" value="1"/>
</dbReference>
<dbReference type="InterPro" id="IPR000760">
    <property type="entry name" value="Inositol_monophosphatase-like"/>
</dbReference>
<evidence type="ECO:0000313" key="10">
    <source>
        <dbReference type="Proteomes" id="UP000621436"/>
    </source>
</evidence>
<sequence>MNDLQKELETASKAARQAGKLIVSKIDKRPERWQKAPGDFVSSVDLSAEEIVGERIKEAFPDDGIMSEEDLNFGLEKKRFWILDPLDGTMNYLRKIPFFSVSLALFKNHEVILGVVYDPYHDNLFTAVKNGGAFLNGKQISVGDTSNLVECCIATEYIGYLDSVKKRRLLGRLGEFFGNIRMIGSQALDLAYTAAGQIDIAFLPRSNAWDMAAGSILVKEAGGTVWAPGGYSCLKSGQIIAGNEKLVKEFVNEILEKKYQLS</sequence>
<comment type="catalytic activity">
    <reaction evidence="1 8">
        <text>a myo-inositol phosphate + H2O = myo-inositol + phosphate</text>
        <dbReference type="Rhea" id="RHEA:24056"/>
        <dbReference type="ChEBI" id="CHEBI:15377"/>
        <dbReference type="ChEBI" id="CHEBI:17268"/>
        <dbReference type="ChEBI" id="CHEBI:43474"/>
        <dbReference type="ChEBI" id="CHEBI:84139"/>
        <dbReference type="EC" id="3.1.3.25"/>
    </reaction>
</comment>
<dbReference type="Pfam" id="PF00459">
    <property type="entry name" value="Inositol_P"/>
    <property type="match status" value="1"/>
</dbReference>
<feature type="binding site" evidence="7">
    <location>
        <position position="210"/>
    </location>
    <ligand>
        <name>Mg(2+)</name>
        <dbReference type="ChEBI" id="CHEBI:18420"/>
        <label>1</label>
        <note>catalytic</note>
    </ligand>
</feature>
<dbReference type="CDD" id="cd01639">
    <property type="entry name" value="IMPase"/>
    <property type="match status" value="1"/>
</dbReference>
<protein>
    <recommendedName>
        <fullName evidence="8">Inositol-1-monophosphatase</fullName>
        <ecNumber evidence="8">3.1.3.25</ecNumber>
    </recommendedName>
</protein>
<dbReference type="SUPFAM" id="SSF56655">
    <property type="entry name" value="Carbohydrate phosphatase"/>
    <property type="match status" value="1"/>
</dbReference>
<dbReference type="Gene3D" id="3.30.540.10">
    <property type="entry name" value="Fructose-1,6-Bisphosphatase, subunit A, domain 1"/>
    <property type="match status" value="1"/>
</dbReference>
<dbReference type="Proteomes" id="UP000621436">
    <property type="component" value="Unassembled WGS sequence"/>
</dbReference>
<evidence type="ECO:0000256" key="8">
    <source>
        <dbReference type="RuleBase" id="RU364068"/>
    </source>
</evidence>
<evidence type="ECO:0000256" key="2">
    <source>
        <dbReference type="ARBA" id="ARBA00001946"/>
    </source>
</evidence>
<dbReference type="EC" id="3.1.3.25" evidence="8"/>
<comment type="cofactor">
    <cofactor evidence="2 7 8">
        <name>Mg(2+)</name>
        <dbReference type="ChEBI" id="CHEBI:18420"/>
    </cofactor>
</comment>
<dbReference type="InterPro" id="IPR020550">
    <property type="entry name" value="Inositol_monophosphatase_CS"/>
</dbReference>
<dbReference type="GO" id="GO:0006020">
    <property type="term" value="P:inositol metabolic process"/>
    <property type="evidence" value="ECO:0007669"/>
    <property type="project" value="TreeGrafter"/>
</dbReference>
<evidence type="ECO:0000256" key="4">
    <source>
        <dbReference type="ARBA" id="ARBA00022723"/>
    </source>
</evidence>
<dbReference type="PRINTS" id="PR00377">
    <property type="entry name" value="IMPHPHTASES"/>
</dbReference>
<evidence type="ECO:0000256" key="6">
    <source>
        <dbReference type="ARBA" id="ARBA00022842"/>
    </source>
</evidence>
<dbReference type="PROSITE" id="PS00630">
    <property type="entry name" value="IMP_2"/>
    <property type="match status" value="1"/>
</dbReference>
<evidence type="ECO:0000313" key="9">
    <source>
        <dbReference type="EMBL" id="MBF8436421.1"/>
    </source>
</evidence>
<evidence type="ECO:0000256" key="7">
    <source>
        <dbReference type="PIRSR" id="PIRSR600760-2"/>
    </source>
</evidence>
<evidence type="ECO:0000256" key="3">
    <source>
        <dbReference type="ARBA" id="ARBA00009759"/>
    </source>
</evidence>
<name>A0A931F798_9FIRM</name>
<feature type="binding site" evidence="7">
    <location>
        <position position="86"/>
    </location>
    <ligand>
        <name>Mg(2+)</name>
        <dbReference type="ChEBI" id="CHEBI:18420"/>
        <label>1</label>
        <note>catalytic</note>
    </ligand>
</feature>
<dbReference type="Gene3D" id="3.40.190.80">
    <property type="match status" value="1"/>
</dbReference>
<reference evidence="9" key="1">
    <citation type="submission" date="2020-11" db="EMBL/GenBank/DDBJ databases">
        <title>Halonatronomonas betainensis gen. nov., sp. nov. a novel haloalkaliphilic representative of the family Halanaerobiacae capable of betaine degradation.</title>
        <authorList>
            <person name="Boltyanskaya Y."/>
            <person name="Kevbrin V."/>
            <person name="Detkova E."/>
            <person name="Grouzdev D.S."/>
            <person name="Koziaeva V."/>
            <person name="Zhilina T."/>
        </authorList>
    </citation>
    <scope>NUCLEOTIDE SEQUENCE</scope>
    <source>
        <strain evidence="9">Z-7014</strain>
    </source>
</reference>
<dbReference type="GO" id="GO:0008934">
    <property type="term" value="F:inositol monophosphate 1-phosphatase activity"/>
    <property type="evidence" value="ECO:0007669"/>
    <property type="project" value="InterPro"/>
</dbReference>
<dbReference type="EMBL" id="JADPIE010000002">
    <property type="protein sequence ID" value="MBF8436421.1"/>
    <property type="molecule type" value="Genomic_DNA"/>
</dbReference>
<dbReference type="AlphaFoldDB" id="A0A931F798"/>
<keyword evidence="10" id="KW-1185">Reference proteome</keyword>